<dbReference type="InterPro" id="IPR035974">
    <property type="entry name" value="Rap/Ran-GAP_sf"/>
</dbReference>
<dbReference type="GO" id="GO:0005634">
    <property type="term" value="C:nucleus"/>
    <property type="evidence" value="ECO:0007669"/>
    <property type="project" value="InterPro"/>
</dbReference>
<dbReference type="GO" id="GO:0051898">
    <property type="term" value="P:negative regulation of phosphatidylinositol 3-kinase/protein kinase B signal transduction"/>
    <property type="evidence" value="ECO:0007669"/>
    <property type="project" value="TreeGrafter"/>
</dbReference>
<feature type="region of interest" description="Disordered" evidence="2">
    <location>
        <begin position="55"/>
        <end position="82"/>
    </location>
</feature>
<reference evidence="4" key="2">
    <citation type="submission" date="2020-05" db="UniProtKB">
        <authorList>
            <consortium name="EnsemblMetazoa"/>
        </authorList>
    </citation>
    <scope>IDENTIFICATION</scope>
    <source>
        <strain evidence="4">CM1001059</strain>
    </source>
</reference>
<evidence type="ECO:0000256" key="1">
    <source>
        <dbReference type="ARBA" id="ARBA00022468"/>
    </source>
</evidence>
<dbReference type="InterPro" id="IPR027107">
    <property type="entry name" value="Tuberin/Ral-act_asu"/>
</dbReference>
<accession>A0A182TYJ2</accession>
<evidence type="ECO:0000313" key="4">
    <source>
        <dbReference type="EnsemblMetazoa" id="AMEC010641-PA"/>
    </source>
</evidence>
<dbReference type="AlphaFoldDB" id="A0A182TYJ2"/>
<dbReference type="PANTHER" id="PTHR10063:SF0">
    <property type="entry name" value="TUBERIN"/>
    <property type="match status" value="1"/>
</dbReference>
<dbReference type="GO" id="GO:0051726">
    <property type="term" value="P:regulation of cell cycle"/>
    <property type="evidence" value="ECO:0007669"/>
    <property type="project" value="TreeGrafter"/>
</dbReference>
<dbReference type="SUPFAM" id="SSF111347">
    <property type="entry name" value="Rap/Ran-GAP"/>
    <property type="match status" value="1"/>
</dbReference>
<reference evidence="5" key="1">
    <citation type="submission" date="2014-01" db="EMBL/GenBank/DDBJ databases">
        <title>The Genome Sequence of Anopheles melas CM1001059_A (V2).</title>
        <authorList>
            <consortium name="The Broad Institute Genomics Platform"/>
            <person name="Neafsey D.E."/>
            <person name="Besansky N."/>
            <person name="Howell P."/>
            <person name="Walton C."/>
            <person name="Young S.K."/>
            <person name="Zeng Q."/>
            <person name="Gargeya S."/>
            <person name="Fitzgerald M."/>
            <person name="Haas B."/>
            <person name="Abouelleil A."/>
            <person name="Allen A.W."/>
            <person name="Alvarado L."/>
            <person name="Arachchi H.M."/>
            <person name="Berlin A.M."/>
            <person name="Chapman S.B."/>
            <person name="Gainer-Dewar J."/>
            <person name="Goldberg J."/>
            <person name="Griggs A."/>
            <person name="Gujja S."/>
            <person name="Hansen M."/>
            <person name="Howarth C."/>
            <person name="Imamovic A."/>
            <person name="Ireland A."/>
            <person name="Larimer J."/>
            <person name="McCowan C."/>
            <person name="Murphy C."/>
            <person name="Pearson M."/>
            <person name="Poon T.W."/>
            <person name="Priest M."/>
            <person name="Roberts A."/>
            <person name="Saif S."/>
            <person name="Shea T."/>
            <person name="Sisk P."/>
            <person name="Sykes S."/>
            <person name="Wortman J."/>
            <person name="Nusbaum C."/>
            <person name="Birren B."/>
        </authorList>
    </citation>
    <scope>NUCLEOTIDE SEQUENCE [LARGE SCALE GENOMIC DNA]</scope>
    <source>
        <strain evidence="5">CM1001059</strain>
    </source>
</reference>
<dbReference type="GO" id="GO:0030178">
    <property type="term" value="P:negative regulation of Wnt signaling pathway"/>
    <property type="evidence" value="ECO:0007669"/>
    <property type="project" value="TreeGrafter"/>
</dbReference>
<keyword evidence="1" id="KW-0343">GTPase activation</keyword>
<feature type="domain" description="Rap-GAP" evidence="3">
    <location>
        <begin position="327"/>
        <end position="553"/>
    </location>
</feature>
<organism evidence="4 5">
    <name type="scientific">Anopheles melas</name>
    <dbReference type="NCBI Taxonomy" id="34690"/>
    <lineage>
        <taxon>Eukaryota</taxon>
        <taxon>Metazoa</taxon>
        <taxon>Ecdysozoa</taxon>
        <taxon>Arthropoda</taxon>
        <taxon>Hexapoda</taxon>
        <taxon>Insecta</taxon>
        <taxon>Pterygota</taxon>
        <taxon>Neoptera</taxon>
        <taxon>Endopterygota</taxon>
        <taxon>Diptera</taxon>
        <taxon>Nematocera</taxon>
        <taxon>Culicoidea</taxon>
        <taxon>Culicidae</taxon>
        <taxon>Anophelinae</taxon>
        <taxon>Anopheles</taxon>
    </lineage>
</organism>
<dbReference type="EnsemblMetazoa" id="AMEC010641-RA">
    <property type="protein sequence ID" value="AMEC010641-PA"/>
    <property type="gene ID" value="AMEC010641"/>
</dbReference>
<sequence>MDSTAIVTAGAAGDPAVVATTSVVSAGLGQTVETGVMEKKKSTYGKGVSCEAIPEEIAGSTPPPPTALRMQSDPQTTAVPPPPTVRGTVTAKHQAEFGATKATAITTSLPESNTLEPIPASLVAPRKQHSADDATLAARPDGASTEVINTLQQGPIAALPSGAMIAPIAMHPITQTSSSSALSLKLPMEKVTSKPPQSPVPLSPRLIARNTTNLKQSSSGTASPSFPAMGMGGAGSIGIGSGLLGMGSGGNDNDNLPRGRSKTISTVREHYTRDASKWSAANVSRMRNEHINRTVVSPSFVFLQLYHHGQFGSECPLLLDKDPEKAIALLDLIPPFEMHKIGVLYVGPGQAGNESEILKNRYGSLRYAEFLSSLGTLVAIKDAKEKNIFIDLESNGKDGAFTYIYQDDIVQLTFHVATLMPNKRQDPHCNEKKKHIGNDFVTIVYNESGEEYDLKTIRGQYNYACVIVEPIELNSNRVFIRSKDDIAQHVTRETKIVSDHTAPLLARQMALHANLASLVAQSLKTKNSSPYASNWLERLRKIKNIRSRYGQQQDDQRQTQQQQQ</sequence>
<evidence type="ECO:0000256" key="2">
    <source>
        <dbReference type="SAM" id="MobiDB-lite"/>
    </source>
</evidence>
<protein>
    <recommendedName>
        <fullName evidence="3">Rap-GAP domain-containing protein</fullName>
    </recommendedName>
</protein>
<dbReference type="GO" id="GO:0051056">
    <property type="term" value="P:regulation of small GTPase mediated signal transduction"/>
    <property type="evidence" value="ECO:0007669"/>
    <property type="project" value="InterPro"/>
</dbReference>
<dbReference type="Pfam" id="PF02145">
    <property type="entry name" value="Rap_GAP"/>
    <property type="match status" value="1"/>
</dbReference>
<dbReference type="GO" id="GO:0032007">
    <property type="term" value="P:negative regulation of TOR signaling"/>
    <property type="evidence" value="ECO:0007669"/>
    <property type="project" value="TreeGrafter"/>
</dbReference>
<dbReference type="GO" id="GO:0005096">
    <property type="term" value="F:GTPase activator activity"/>
    <property type="evidence" value="ECO:0007669"/>
    <property type="project" value="UniProtKB-KW"/>
</dbReference>
<dbReference type="GO" id="GO:0033596">
    <property type="term" value="C:TSC1-TSC2 complex"/>
    <property type="evidence" value="ECO:0007669"/>
    <property type="project" value="TreeGrafter"/>
</dbReference>
<keyword evidence="5" id="KW-1185">Reference proteome</keyword>
<dbReference type="Proteomes" id="UP000075902">
    <property type="component" value="Unassembled WGS sequence"/>
</dbReference>
<evidence type="ECO:0000313" key="5">
    <source>
        <dbReference type="Proteomes" id="UP000075902"/>
    </source>
</evidence>
<evidence type="ECO:0000259" key="3">
    <source>
        <dbReference type="PROSITE" id="PS50085"/>
    </source>
</evidence>
<dbReference type="STRING" id="34690.A0A182TYJ2"/>
<dbReference type="InterPro" id="IPR000331">
    <property type="entry name" value="Rap/Ran_GAP_dom"/>
</dbReference>
<dbReference type="PROSITE" id="PS50085">
    <property type="entry name" value="RAPGAP"/>
    <property type="match status" value="1"/>
</dbReference>
<dbReference type="VEuPathDB" id="VectorBase:AMEC010641"/>
<dbReference type="GO" id="GO:0046627">
    <property type="term" value="P:negative regulation of insulin receptor signaling pathway"/>
    <property type="evidence" value="ECO:0007669"/>
    <property type="project" value="TreeGrafter"/>
</dbReference>
<dbReference type="Gene3D" id="3.40.50.11210">
    <property type="entry name" value="Rap/Ran-GAP"/>
    <property type="match status" value="1"/>
</dbReference>
<dbReference type="FunFam" id="3.40.50.11210:FF:000007">
    <property type="entry name" value="Tuberous sclerosis 2"/>
    <property type="match status" value="1"/>
</dbReference>
<name>A0A182TYJ2_9DIPT</name>
<proteinExistence type="predicted"/>
<dbReference type="PANTHER" id="PTHR10063">
    <property type="entry name" value="TUBERIN"/>
    <property type="match status" value="1"/>
</dbReference>